<organism evidence="5 6">
    <name type="scientific">Syntrophotalea acetylenivorans</name>
    <dbReference type="NCBI Taxonomy" id="1842532"/>
    <lineage>
        <taxon>Bacteria</taxon>
        <taxon>Pseudomonadati</taxon>
        <taxon>Thermodesulfobacteriota</taxon>
        <taxon>Desulfuromonadia</taxon>
        <taxon>Desulfuromonadales</taxon>
        <taxon>Syntrophotaleaceae</taxon>
        <taxon>Syntrophotalea</taxon>
    </lineage>
</organism>
<dbReference type="Gene3D" id="3.30.2350.10">
    <property type="entry name" value="Pseudouridine synthase"/>
    <property type="match status" value="1"/>
</dbReference>
<dbReference type="OrthoDB" id="128480at2"/>
<dbReference type="InterPro" id="IPR036986">
    <property type="entry name" value="S4_RNA-bd_sf"/>
</dbReference>
<dbReference type="InterPro" id="IPR050188">
    <property type="entry name" value="RluA_PseudoU_synthase"/>
</dbReference>
<evidence type="ECO:0000259" key="4">
    <source>
        <dbReference type="Pfam" id="PF00849"/>
    </source>
</evidence>
<dbReference type="Gene3D" id="3.10.290.10">
    <property type="entry name" value="RNA-binding S4 domain"/>
    <property type="match status" value="1"/>
</dbReference>
<sequence length="291" mass="32183">MNKLTVTSRNSGQSLLAFLQEQIPAAPVAYLQQLIRKGKLRLNGQATLEQTPLQAEDVLTLPGNKRLAGFLLESHREKIEVLLEGPDFLAVYKPAGLAIHRGVGHETDNLADRVDKWLKRRQLPFGAFPVHRLDVGTSGPVLFAKGRRAAGVLGNYFMTGQVEKHYTALVVGETADSGELHTPVPAKGKLRAAITRYRRLEGNQHFSLLKLELVSGRKHQIRRQLADAGHPLVGDRRYGGPKVLNRQQPFLHCCTLSWPDSTAGQRLTVACPLPQDLKHLLSAIGFCRPEI</sequence>
<protein>
    <recommendedName>
        <fullName evidence="4">Pseudouridine synthase RsuA/RluA-like domain-containing protein</fullName>
    </recommendedName>
</protein>
<keyword evidence="3" id="KW-0694">RNA-binding</keyword>
<evidence type="ECO:0000256" key="3">
    <source>
        <dbReference type="PROSITE-ProRule" id="PRU00182"/>
    </source>
</evidence>
<dbReference type="PROSITE" id="PS50889">
    <property type="entry name" value="S4"/>
    <property type="match status" value="1"/>
</dbReference>
<dbReference type="KEGG" id="pef:A7E78_12755"/>
<dbReference type="Pfam" id="PF00849">
    <property type="entry name" value="PseudoU_synth_2"/>
    <property type="match status" value="1"/>
</dbReference>
<evidence type="ECO:0000313" key="6">
    <source>
        <dbReference type="Proteomes" id="UP000182517"/>
    </source>
</evidence>
<dbReference type="SUPFAM" id="SSF55120">
    <property type="entry name" value="Pseudouridine synthase"/>
    <property type="match status" value="1"/>
</dbReference>
<dbReference type="GO" id="GO:0009982">
    <property type="term" value="F:pseudouridine synthase activity"/>
    <property type="evidence" value="ECO:0007669"/>
    <property type="project" value="InterPro"/>
</dbReference>
<dbReference type="AlphaFoldDB" id="A0A1L3GSJ0"/>
<dbReference type="InterPro" id="IPR006145">
    <property type="entry name" value="PsdUridine_synth_RsuA/RluA"/>
</dbReference>
<evidence type="ECO:0000313" key="5">
    <source>
        <dbReference type="EMBL" id="APG28638.1"/>
    </source>
</evidence>
<reference evidence="5 6" key="1">
    <citation type="journal article" date="2017" name="Genome Announc.">
        <title>Complete Genome Sequences of Two Acetylene-Fermenting Pelobacter acetylenicus Strains.</title>
        <authorList>
            <person name="Sutton J.M."/>
            <person name="Baesman S.M."/>
            <person name="Fierst J.L."/>
            <person name="Poret-Peterson A.T."/>
            <person name="Oremland R.S."/>
            <person name="Dunlap D.S."/>
            <person name="Akob D.M."/>
        </authorList>
    </citation>
    <scope>NUCLEOTIDE SEQUENCE [LARGE SCALE GENOMIC DNA]</scope>
    <source>
        <strain evidence="5 6">SFB93</strain>
    </source>
</reference>
<dbReference type="RefSeq" id="WP_072284664.1">
    <property type="nucleotide sequence ID" value="NZ_CP015519.1"/>
</dbReference>
<dbReference type="GO" id="GO:0003723">
    <property type="term" value="F:RNA binding"/>
    <property type="evidence" value="ECO:0007669"/>
    <property type="project" value="UniProtKB-KW"/>
</dbReference>
<name>A0A1L3GSJ0_9BACT</name>
<proteinExistence type="inferred from homology"/>
<dbReference type="CDD" id="cd02869">
    <property type="entry name" value="PseudoU_synth_RluA_like"/>
    <property type="match status" value="1"/>
</dbReference>
<accession>A0A1L3GSJ0</accession>
<feature type="domain" description="Pseudouridine synthase RsuA/RluA-like" evidence="4">
    <location>
        <begin position="87"/>
        <end position="226"/>
    </location>
</feature>
<keyword evidence="6" id="KW-1185">Reference proteome</keyword>
<comment type="similarity">
    <text evidence="1">Belongs to the pseudouridine synthase RluA family.</text>
</comment>
<evidence type="ECO:0000256" key="2">
    <source>
        <dbReference type="ARBA" id="ARBA00023235"/>
    </source>
</evidence>
<dbReference type="GO" id="GO:0140098">
    <property type="term" value="F:catalytic activity, acting on RNA"/>
    <property type="evidence" value="ECO:0007669"/>
    <property type="project" value="UniProtKB-ARBA"/>
</dbReference>
<evidence type="ECO:0000256" key="1">
    <source>
        <dbReference type="ARBA" id="ARBA00010876"/>
    </source>
</evidence>
<keyword evidence="2" id="KW-0413">Isomerase</keyword>
<dbReference type="PANTHER" id="PTHR21600:SF87">
    <property type="entry name" value="RNA PSEUDOURIDYLATE SYNTHASE DOMAIN-CONTAINING PROTEIN 1"/>
    <property type="match status" value="1"/>
</dbReference>
<dbReference type="STRING" id="1842532.A7E78_12755"/>
<dbReference type="InterPro" id="IPR020103">
    <property type="entry name" value="PsdUridine_synth_cat_dom_sf"/>
</dbReference>
<dbReference type="CDD" id="cd00165">
    <property type="entry name" value="S4"/>
    <property type="match status" value="1"/>
</dbReference>
<gene>
    <name evidence="5" type="ORF">A7E78_12755</name>
</gene>
<dbReference type="GO" id="GO:0000455">
    <property type="term" value="P:enzyme-directed rRNA pseudouridine synthesis"/>
    <property type="evidence" value="ECO:0007669"/>
    <property type="project" value="TreeGrafter"/>
</dbReference>
<dbReference type="EMBL" id="CP015519">
    <property type="protein sequence ID" value="APG28638.1"/>
    <property type="molecule type" value="Genomic_DNA"/>
</dbReference>
<dbReference type="PANTHER" id="PTHR21600">
    <property type="entry name" value="MITOCHONDRIAL RNA PSEUDOURIDINE SYNTHASE"/>
    <property type="match status" value="1"/>
</dbReference>
<dbReference type="Proteomes" id="UP000182517">
    <property type="component" value="Chromosome"/>
</dbReference>